<proteinExistence type="inferred from homology"/>
<evidence type="ECO:0000256" key="9">
    <source>
        <dbReference type="ARBA" id="ARBA00034846"/>
    </source>
</evidence>
<comment type="caution">
    <text evidence="12">The sequence shown here is derived from an EMBL/GenBank/DDBJ whole genome shotgun (WGS) entry which is preliminary data.</text>
</comment>
<evidence type="ECO:0000256" key="3">
    <source>
        <dbReference type="ARBA" id="ARBA00022475"/>
    </source>
</evidence>
<feature type="transmembrane region" description="Helical" evidence="11">
    <location>
        <begin position="127"/>
        <end position="146"/>
    </location>
</feature>
<dbReference type="OrthoDB" id="9993532at2759"/>
<keyword evidence="4 11" id="KW-0812">Transmembrane</keyword>
<feature type="transmembrane region" description="Helical" evidence="11">
    <location>
        <begin position="5"/>
        <end position="23"/>
    </location>
</feature>
<comment type="subcellular location">
    <subcellularLocation>
        <location evidence="2">Cell membrane</location>
        <topology evidence="2">Multi-pass membrane protein</topology>
    </subcellularLocation>
    <subcellularLocation>
        <location evidence="1">Endoplasmic reticulum membrane</location>
        <topology evidence="1">Multi-pass membrane protein</topology>
    </subcellularLocation>
</comment>
<reference evidence="12 13" key="1">
    <citation type="journal article" date="2018" name="Gigascience">
        <title>Genomes of trombidid mites reveal novel predicted allergens and laterally-transferred genes associated with secondary metabolism.</title>
        <authorList>
            <person name="Dong X."/>
            <person name="Chaisiri K."/>
            <person name="Xia D."/>
            <person name="Armstrong S.D."/>
            <person name="Fang Y."/>
            <person name="Donnelly M.J."/>
            <person name="Kadowaki T."/>
            <person name="McGarry J.W."/>
            <person name="Darby A.C."/>
            <person name="Makepeace B.L."/>
        </authorList>
    </citation>
    <scope>NUCLEOTIDE SEQUENCE [LARGE SCALE GENOMIC DNA]</scope>
    <source>
        <strain evidence="12">UoL-WK</strain>
    </source>
</reference>
<dbReference type="AlphaFoldDB" id="A0A443R6E7"/>
<sequence>MTFYYFVNCVLLTFGPLFFVYKFTSLSEYGSIWRCGIALFGYIVTQICKLLIIATLMAPALIWGYLVDVIGIYWVLIKQQKASLSQVKILGVAVGWSFGESLLTRFVDYYVNARSMQFDWKHMLTAIDANLALIQNICICCLLWLWSRGGQKLPVAIVILYFIALTAIGANLMLKSSLVLVLSIGTLFAVN</sequence>
<dbReference type="Proteomes" id="UP000285301">
    <property type="component" value="Unassembled WGS sequence"/>
</dbReference>
<evidence type="ECO:0000313" key="13">
    <source>
        <dbReference type="Proteomes" id="UP000285301"/>
    </source>
</evidence>
<dbReference type="Pfam" id="PF09767">
    <property type="entry name" value="DUF2053"/>
    <property type="match status" value="1"/>
</dbReference>
<dbReference type="GO" id="GO:0005789">
    <property type="term" value="C:endoplasmic reticulum membrane"/>
    <property type="evidence" value="ECO:0007669"/>
    <property type="project" value="UniProtKB-SubCell"/>
</dbReference>
<evidence type="ECO:0000256" key="1">
    <source>
        <dbReference type="ARBA" id="ARBA00004477"/>
    </source>
</evidence>
<evidence type="ECO:0000256" key="11">
    <source>
        <dbReference type="SAM" id="Phobius"/>
    </source>
</evidence>
<protein>
    <recommendedName>
        <fullName evidence="9">BOS complex subunit TMEM147</fullName>
    </recommendedName>
    <alternativeName>
        <fullName evidence="10">Transmembrane protein 147</fullName>
    </alternativeName>
</protein>
<dbReference type="GO" id="GO:0005886">
    <property type="term" value="C:plasma membrane"/>
    <property type="evidence" value="ECO:0007669"/>
    <property type="project" value="UniProtKB-SubCell"/>
</dbReference>
<dbReference type="InterPro" id="IPR019164">
    <property type="entry name" value="TMEM147"/>
</dbReference>
<organism evidence="12 13">
    <name type="scientific">Dinothrombium tinctorium</name>
    <dbReference type="NCBI Taxonomy" id="1965070"/>
    <lineage>
        <taxon>Eukaryota</taxon>
        <taxon>Metazoa</taxon>
        <taxon>Ecdysozoa</taxon>
        <taxon>Arthropoda</taxon>
        <taxon>Chelicerata</taxon>
        <taxon>Arachnida</taxon>
        <taxon>Acari</taxon>
        <taxon>Acariformes</taxon>
        <taxon>Trombidiformes</taxon>
        <taxon>Prostigmata</taxon>
        <taxon>Anystina</taxon>
        <taxon>Parasitengona</taxon>
        <taxon>Trombidioidea</taxon>
        <taxon>Trombidiidae</taxon>
        <taxon>Dinothrombium</taxon>
    </lineage>
</organism>
<accession>A0A443R6E7</accession>
<evidence type="ECO:0000256" key="6">
    <source>
        <dbReference type="ARBA" id="ARBA00022989"/>
    </source>
</evidence>
<name>A0A443R6E7_9ACAR</name>
<keyword evidence="5" id="KW-0256">Endoplasmic reticulum</keyword>
<gene>
    <name evidence="12" type="ORF">B4U79_05085</name>
</gene>
<evidence type="ECO:0000256" key="7">
    <source>
        <dbReference type="ARBA" id="ARBA00023136"/>
    </source>
</evidence>
<keyword evidence="7 11" id="KW-0472">Membrane</keyword>
<evidence type="ECO:0000313" key="12">
    <source>
        <dbReference type="EMBL" id="RWS10836.1"/>
    </source>
</evidence>
<evidence type="ECO:0000256" key="8">
    <source>
        <dbReference type="ARBA" id="ARBA00034739"/>
    </source>
</evidence>
<keyword evidence="6 11" id="KW-1133">Transmembrane helix</keyword>
<comment type="similarity">
    <text evidence="8">Belongs to the TMEM147 family.</text>
</comment>
<feature type="transmembrane region" description="Helical" evidence="11">
    <location>
        <begin position="89"/>
        <end position="107"/>
    </location>
</feature>
<feature type="transmembrane region" description="Helical" evidence="11">
    <location>
        <begin position="60"/>
        <end position="77"/>
    </location>
</feature>
<feature type="transmembrane region" description="Helical" evidence="11">
    <location>
        <begin position="153"/>
        <end position="174"/>
    </location>
</feature>
<feature type="transmembrane region" description="Helical" evidence="11">
    <location>
        <begin position="35"/>
        <end position="54"/>
    </location>
</feature>
<evidence type="ECO:0000256" key="5">
    <source>
        <dbReference type="ARBA" id="ARBA00022824"/>
    </source>
</evidence>
<keyword evidence="13" id="KW-1185">Reference proteome</keyword>
<evidence type="ECO:0000256" key="4">
    <source>
        <dbReference type="ARBA" id="ARBA00022692"/>
    </source>
</evidence>
<dbReference type="EMBL" id="NCKU01001950">
    <property type="protein sequence ID" value="RWS10836.1"/>
    <property type="molecule type" value="Genomic_DNA"/>
</dbReference>
<evidence type="ECO:0000256" key="10">
    <source>
        <dbReference type="ARBA" id="ARBA00034899"/>
    </source>
</evidence>
<evidence type="ECO:0000256" key="2">
    <source>
        <dbReference type="ARBA" id="ARBA00004651"/>
    </source>
</evidence>
<keyword evidence="3" id="KW-1003">Cell membrane</keyword>
<dbReference type="PANTHER" id="PTHR12869">
    <property type="entry name" value="SMALL SEVEN TRANSMEMBRANE DOMAIN-CONTAINING PROTEIN"/>
    <property type="match status" value="1"/>
</dbReference>
<dbReference type="PANTHER" id="PTHR12869:SF0">
    <property type="entry name" value="BOS COMPLEX SUBUNIT TMEM147"/>
    <property type="match status" value="1"/>
</dbReference>
<dbReference type="STRING" id="1965070.A0A443R6E7"/>